<dbReference type="AlphaFoldDB" id="A0A4U9V2T5"/>
<dbReference type="EMBL" id="JBEOQB010000003">
    <property type="protein sequence ID" value="MEZ0452713.1"/>
    <property type="molecule type" value="Genomic_DNA"/>
</dbReference>
<dbReference type="KEGG" id="stha:NCTC11429_02390"/>
<keyword evidence="4" id="KW-1185">Reference proteome</keyword>
<dbReference type="PANTHER" id="PTHR33639">
    <property type="entry name" value="THIOL-DISULFIDE OXIDOREDUCTASE DCC"/>
    <property type="match status" value="1"/>
</dbReference>
<accession>A0A4U9V2T5</accession>
<dbReference type="STRING" id="1123265.GCA_000686625_03912"/>
<dbReference type="Proteomes" id="UP000308196">
    <property type="component" value="Chromosome"/>
</dbReference>
<dbReference type="GeneID" id="97755056"/>
<dbReference type="Pfam" id="PF04134">
    <property type="entry name" value="DCC1-like"/>
    <property type="match status" value="1"/>
</dbReference>
<dbReference type="PANTHER" id="PTHR33639:SF2">
    <property type="entry name" value="DUF393 DOMAIN-CONTAINING PROTEIN"/>
    <property type="match status" value="1"/>
</dbReference>
<organism evidence="2 3">
    <name type="scientific">Sphingobacterium thalpophilum</name>
    <dbReference type="NCBI Taxonomy" id="259"/>
    <lineage>
        <taxon>Bacteria</taxon>
        <taxon>Pseudomonadati</taxon>
        <taxon>Bacteroidota</taxon>
        <taxon>Sphingobacteriia</taxon>
        <taxon>Sphingobacteriales</taxon>
        <taxon>Sphingobacteriaceae</taxon>
        <taxon>Sphingobacterium</taxon>
    </lineage>
</organism>
<gene>
    <name evidence="1" type="ORF">ABTW24_14025</name>
    <name evidence="2" type="ORF">NCTC11429_02390</name>
</gene>
<reference evidence="2 3" key="1">
    <citation type="submission" date="2019-05" db="EMBL/GenBank/DDBJ databases">
        <authorList>
            <consortium name="Pathogen Informatics"/>
        </authorList>
    </citation>
    <scope>NUCLEOTIDE SEQUENCE [LARGE SCALE GENOMIC DNA]</scope>
    <source>
        <strain evidence="2 3">NCTC11429</strain>
    </source>
</reference>
<evidence type="ECO:0000313" key="4">
    <source>
        <dbReference type="Proteomes" id="UP001566204"/>
    </source>
</evidence>
<dbReference type="InterPro" id="IPR007263">
    <property type="entry name" value="DCC1-like"/>
</dbReference>
<protein>
    <submittedName>
        <fullName evidence="1">DUF393 domain-containing protein</fullName>
    </submittedName>
    <submittedName>
        <fullName evidence="2">Protein of uncharacterized function, DUF393</fullName>
    </submittedName>
</protein>
<dbReference type="Proteomes" id="UP001566204">
    <property type="component" value="Unassembled WGS sequence"/>
</dbReference>
<name>A0A4U9V2T5_9SPHI</name>
<sequence length="92" mass="10709">METLGKYIIFFDGDCLICNRFVQMLLKIDRKNKFHFSSLQSDFALDRLISLPKNTDSIVYLSPRGLYIKSEAILNICKDLSFPYRQKSLPLV</sequence>
<proteinExistence type="predicted"/>
<evidence type="ECO:0000313" key="3">
    <source>
        <dbReference type="Proteomes" id="UP000308196"/>
    </source>
</evidence>
<reference evidence="1 4" key="2">
    <citation type="submission" date="2024-06" db="EMBL/GenBank/DDBJ databases">
        <title>Soil Sphingobacterium thalpophilum.</title>
        <authorList>
            <person name="Yang J."/>
            <person name="Li J."/>
        </authorList>
    </citation>
    <scope>NUCLEOTIDE SEQUENCE [LARGE SCALE GENOMIC DNA]</scope>
    <source>
        <strain evidence="1 4">22g91tb</strain>
    </source>
</reference>
<dbReference type="EMBL" id="LR590484">
    <property type="protein sequence ID" value="VTR40760.1"/>
    <property type="molecule type" value="Genomic_DNA"/>
</dbReference>
<dbReference type="GO" id="GO:0015035">
    <property type="term" value="F:protein-disulfide reductase activity"/>
    <property type="evidence" value="ECO:0007669"/>
    <property type="project" value="InterPro"/>
</dbReference>
<dbReference type="InterPro" id="IPR052927">
    <property type="entry name" value="DCC_oxidoreductase"/>
</dbReference>
<evidence type="ECO:0000313" key="2">
    <source>
        <dbReference type="EMBL" id="VTR40760.1"/>
    </source>
</evidence>
<dbReference type="RefSeq" id="WP_051607029.1">
    <property type="nucleotide sequence ID" value="NZ_CP158797.1"/>
</dbReference>
<evidence type="ECO:0000313" key="1">
    <source>
        <dbReference type="EMBL" id="MEZ0452713.1"/>
    </source>
</evidence>